<name>A0AAD5YQT3_9AGAR</name>
<feature type="region of interest" description="Disordered" evidence="1">
    <location>
        <begin position="806"/>
        <end position="833"/>
    </location>
</feature>
<keyword evidence="4" id="KW-1185">Reference proteome</keyword>
<feature type="compositionally biased region" description="Polar residues" evidence="1">
    <location>
        <begin position="1204"/>
        <end position="1217"/>
    </location>
</feature>
<reference evidence="3" key="1">
    <citation type="submission" date="2022-07" db="EMBL/GenBank/DDBJ databases">
        <title>Genome Sequence of Leucocoprinus birnbaumii.</title>
        <authorList>
            <person name="Buettner E."/>
        </authorList>
    </citation>
    <scope>NUCLEOTIDE SEQUENCE</scope>
    <source>
        <strain evidence="3">VT141</strain>
    </source>
</reference>
<evidence type="ECO:0000313" key="3">
    <source>
        <dbReference type="EMBL" id="KAJ3562565.1"/>
    </source>
</evidence>
<organism evidence="3 4">
    <name type="scientific">Leucocoprinus birnbaumii</name>
    <dbReference type="NCBI Taxonomy" id="56174"/>
    <lineage>
        <taxon>Eukaryota</taxon>
        <taxon>Fungi</taxon>
        <taxon>Dikarya</taxon>
        <taxon>Basidiomycota</taxon>
        <taxon>Agaricomycotina</taxon>
        <taxon>Agaricomycetes</taxon>
        <taxon>Agaricomycetidae</taxon>
        <taxon>Agaricales</taxon>
        <taxon>Agaricineae</taxon>
        <taxon>Agaricaceae</taxon>
        <taxon>Leucocoprinus</taxon>
    </lineage>
</organism>
<feature type="compositionally biased region" description="Acidic residues" evidence="1">
    <location>
        <begin position="1278"/>
        <end position="1296"/>
    </location>
</feature>
<dbReference type="EMBL" id="JANIEX010000854">
    <property type="protein sequence ID" value="KAJ3562565.1"/>
    <property type="molecule type" value="Genomic_DNA"/>
</dbReference>
<feature type="signal peptide" evidence="2">
    <location>
        <begin position="1"/>
        <end position="22"/>
    </location>
</feature>
<feature type="region of interest" description="Disordered" evidence="1">
    <location>
        <begin position="1195"/>
        <end position="1304"/>
    </location>
</feature>
<accession>A0AAD5YQT3</accession>
<feature type="region of interest" description="Disordered" evidence="1">
    <location>
        <begin position="153"/>
        <end position="196"/>
    </location>
</feature>
<evidence type="ECO:0000313" key="4">
    <source>
        <dbReference type="Proteomes" id="UP001213000"/>
    </source>
</evidence>
<sequence length="1304" mass="146317">MVYRSLIFALLLFLFFIMPTCPFCTDENDPTKGHFASSIGLTNHKRGCPGWKPDTSSLENPPEIPTELVVNALKRRRLERKKNDIESTSQGPPTGQINTDSMMAPVVVDSAIDIEMADFPLPLDSQENYQEMQPLPSESRSGHQRKVPKRFADMVPTQPTPFPHLPQPSQSTTPEAGLDTAPQIERQPPVIHNTTPNAFGLFRQYTTFPRNDPEDLRTLDASCFGSAMEKAKDFYAPFMNATTYRLMKWFYGSTTKSLGDLDKLVNDVLLAPDFDSKELRGFSAEQEGKRIDEETGMAGMNSKVFSVRNGWKVSLVELKVPIEGVECPNGEDDASRFTVHGVQHRSLTGVIEGAFRDPAAAAFHYAPHKVFWQKEPDGPPERVFTELYNSDAFLEEHAKIKQQAQISGPDANLETAVAAIMLWSDATHLANFGTASLWPIYCYFGNQSKYERLKPTNFAAHHLAYIPERPLQRQLPKRFQDWYRKESKHKGKEHSASRELFTHMKRELMHAIWTLLLDPEFRYAYVHGIAVDCADGICHLLFPWFFTYSADYPEKALLATICFLGGCPCPRCKIRKDQIANMGTEADLAIRANIRIDDAARRSLVVKAHREIFRYGKGVASAAVERILRPLSMVPTHNAFSADFLVNTGFDYHQMLVPDLLHEFELGTWKAVFTHLIRILYASGDGAIQELNKRYQSTPTFGQNTIHRFSEDASSMKKLAGRDFEDLLQCSIPAFELLLPEPHNSMVLDLLFTLGTWHALAKLRLHTETTLRLLKATTSQLGYCLRKFQATTCSYYHVEDLPSNETARGPINAKTATSQAKGKGKAPKGGTSKPLNLSTYKLHGLGDYVDYIIKFGPSDGFSTQTVSPVENSAFSDQASTQILRCGIQGELEHRRVKKFYIRTNKMSTFAWQIARHERRERLIHQIHQMEIKESQSNQGGDVHIPFEASEPLAPTPPTSHFHISQSRSFPRDVTDWLHKNRGDPALEDFLPKLKDHLLERLEDLAPGSRKYSDAERNQLTFSGQDSINPRTHPDIMVFGAEPEANISGTGDDHPYLYARVIGVFHAEVQWMKSPGQRAHMTALDFLWVRWFVRDTSHPCAFRDRRPPCLQFASEGAFGFLDPKNVLRGCHLIPAFAHGQVSWLGQSVCRPQSEGHLDWRYYYSNTIVDRDIFMRYLGGGVGHGLLGIPTDTSLETLPTADDAGNQDNSEGVSPTANSAGAGPGVSTTTIENSQGDDDSAAPPENSYSLDECIEYGYPDPNTEPMQEKPEELEVGTGDDGSDMDEDGEGGWDFDQPENDAYGAFN</sequence>
<feature type="chain" id="PRO_5042056829" evidence="2">
    <location>
        <begin position="23"/>
        <end position="1304"/>
    </location>
</feature>
<dbReference type="InterPro" id="IPR041078">
    <property type="entry name" value="Plavaka"/>
</dbReference>
<feature type="compositionally biased region" description="Polar residues" evidence="1">
    <location>
        <begin position="86"/>
        <end position="101"/>
    </location>
</feature>
<feature type="region of interest" description="Disordered" evidence="1">
    <location>
        <begin position="79"/>
        <end position="101"/>
    </location>
</feature>
<protein>
    <submittedName>
        <fullName evidence="3">Uncharacterized protein</fullName>
    </submittedName>
</protein>
<evidence type="ECO:0000256" key="1">
    <source>
        <dbReference type="SAM" id="MobiDB-lite"/>
    </source>
</evidence>
<keyword evidence="2" id="KW-0732">Signal</keyword>
<gene>
    <name evidence="3" type="ORF">NP233_g9492</name>
</gene>
<comment type="caution">
    <text evidence="3">The sequence shown here is derived from an EMBL/GenBank/DDBJ whole genome shotgun (WGS) entry which is preliminary data.</text>
</comment>
<dbReference type="Pfam" id="PF18759">
    <property type="entry name" value="Plavaka"/>
    <property type="match status" value="1"/>
</dbReference>
<evidence type="ECO:0000256" key="2">
    <source>
        <dbReference type="SAM" id="SignalP"/>
    </source>
</evidence>
<dbReference type="Proteomes" id="UP001213000">
    <property type="component" value="Unassembled WGS sequence"/>
</dbReference>
<proteinExistence type="predicted"/>